<dbReference type="InterPro" id="IPR010869">
    <property type="entry name" value="DUF1501"/>
</dbReference>
<organism evidence="1">
    <name type="scientific">marine metagenome</name>
    <dbReference type="NCBI Taxonomy" id="408172"/>
    <lineage>
        <taxon>unclassified sequences</taxon>
        <taxon>metagenomes</taxon>
        <taxon>ecological metagenomes</taxon>
    </lineage>
</organism>
<proteinExistence type="predicted"/>
<name>A0A382UDD0_9ZZZZ</name>
<reference evidence="1" key="1">
    <citation type="submission" date="2018-05" db="EMBL/GenBank/DDBJ databases">
        <authorList>
            <person name="Lanie J.A."/>
            <person name="Ng W.-L."/>
            <person name="Kazmierczak K.M."/>
            <person name="Andrzejewski T.M."/>
            <person name="Davidsen T.M."/>
            <person name="Wayne K.J."/>
            <person name="Tettelin H."/>
            <person name="Glass J.I."/>
            <person name="Rusch D."/>
            <person name="Podicherti R."/>
            <person name="Tsui H.-C.T."/>
            <person name="Winkler M.E."/>
        </authorList>
    </citation>
    <scope>NUCLEOTIDE SEQUENCE</scope>
</reference>
<feature type="non-terminal residue" evidence="1">
    <location>
        <position position="1"/>
    </location>
</feature>
<feature type="non-terminal residue" evidence="1">
    <location>
        <position position="294"/>
    </location>
</feature>
<dbReference type="AlphaFoldDB" id="A0A382UDD0"/>
<dbReference type="EMBL" id="UINC01143274">
    <property type="protein sequence ID" value="SVD32102.1"/>
    <property type="molecule type" value="Genomic_DNA"/>
</dbReference>
<evidence type="ECO:0008006" key="2">
    <source>
        <dbReference type="Google" id="ProtNLM"/>
    </source>
</evidence>
<dbReference type="PANTHER" id="PTHR43737:SF1">
    <property type="entry name" value="DUF1501 DOMAIN-CONTAINING PROTEIN"/>
    <property type="match status" value="1"/>
</dbReference>
<accession>A0A382UDD0</accession>
<protein>
    <recommendedName>
        <fullName evidence="2">DUF1501 domain-containing protein</fullName>
    </recommendedName>
</protein>
<evidence type="ECO:0000313" key="1">
    <source>
        <dbReference type="EMBL" id="SVD32102.1"/>
    </source>
</evidence>
<gene>
    <name evidence="1" type="ORF">METZ01_LOCUS384956</name>
</gene>
<dbReference type="PANTHER" id="PTHR43737">
    <property type="entry name" value="BLL7424 PROTEIN"/>
    <property type="match status" value="1"/>
</dbReference>
<dbReference type="Pfam" id="PF07394">
    <property type="entry name" value="DUF1501"/>
    <property type="match status" value="1"/>
</dbReference>
<sequence>RRSLQVPQENMLTLDQEFAMHPAMGPMADIYRTGDMAIIHGIGYADSVRSHFRAMDIWHTAEPDKVGTEGWLGRVIREIDPKGENPVTAVNIGQGLPRALVAPNVSVASVADVETYGLLTSVEEEKVREKLLTRFSNMYGAALGSGPVMDYLGQTGIDALNGAEILKVAPEKYESTIEYGNSQIAQNLRDVASVHKAGLGTRVFYTQQGSYDTHATQAPAFSKLWTELAAAIQDFWDDLKMSGDDENVVMFLFSEFGRRVRDNGSGTDHGAAGVSFVIGPAVKGGMYSRYPETR</sequence>